<evidence type="ECO:0000256" key="1">
    <source>
        <dbReference type="SAM" id="SignalP"/>
    </source>
</evidence>
<reference evidence="3" key="1">
    <citation type="journal article" date="2014" name="Proc. Natl. Acad. Sci. U.S.A.">
        <title>Extensive sampling of basidiomycete genomes demonstrates inadequacy of the white-rot/brown-rot paradigm for wood decay fungi.</title>
        <authorList>
            <person name="Riley R."/>
            <person name="Salamov A.A."/>
            <person name="Brown D.W."/>
            <person name="Nagy L.G."/>
            <person name="Floudas D."/>
            <person name="Held B.W."/>
            <person name="Levasseur A."/>
            <person name="Lombard V."/>
            <person name="Morin E."/>
            <person name="Otillar R."/>
            <person name="Lindquist E.A."/>
            <person name="Sun H."/>
            <person name="LaButti K.M."/>
            <person name="Schmutz J."/>
            <person name="Jabbour D."/>
            <person name="Luo H."/>
            <person name="Baker S.E."/>
            <person name="Pisabarro A.G."/>
            <person name="Walton J.D."/>
            <person name="Blanchette R.A."/>
            <person name="Henrissat B."/>
            <person name="Martin F."/>
            <person name="Cullen D."/>
            <person name="Hibbett D.S."/>
            <person name="Grigoriev I.V."/>
        </authorList>
    </citation>
    <scope>NUCLEOTIDE SEQUENCE [LARGE SCALE GENOMIC DNA]</scope>
    <source>
        <strain evidence="3">CBS 339.88</strain>
    </source>
</reference>
<name>A0A067SS64_GALM3</name>
<dbReference type="Proteomes" id="UP000027222">
    <property type="component" value="Unassembled WGS sequence"/>
</dbReference>
<evidence type="ECO:0000313" key="2">
    <source>
        <dbReference type="EMBL" id="KDR70504.1"/>
    </source>
</evidence>
<accession>A0A067SS64</accession>
<dbReference type="InterPro" id="IPR021054">
    <property type="entry name" value="Cell_wall_mannoprotein_1"/>
</dbReference>
<gene>
    <name evidence="2" type="ORF">GALMADRAFT_144777</name>
</gene>
<dbReference type="EMBL" id="KL142397">
    <property type="protein sequence ID" value="KDR70504.1"/>
    <property type="molecule type" value="Genomic_DNA"/>
</dbReference>
<keyword evidence="3" id="KW-1185">Reference proteome</keyword>
<evidence type="ECO:0000313" key="3">
    <source>
        <dbReference type="Proteomes" id="UP000027222"/>
    </source>
</evidence>
<dbReference type="OrthoDB" id="3052500at2759"/>
<protein>
    <submittedName>
        <fullName evidence="2">Uncharacterized protein</fullName>
    </submittedName>
</protein>
<proteinExistence type="predicted"/>
<dbReference type="HOGENOM" id="CLU_1496314_0_0_1"/>
<feature type="chain" id="PRO_5001649090" evidence="1">
    <location>
        <begin position="18"/>
        <end position="181"/>
    </location>
</feature>
<dbReference type="Pfam" id="PF12296">
    <property type="entry name" value="HsbA"/>
    <property type="match status" value="1"/>
</dbReference>
<keyword evidence="1" id="KW-0732">Signal</keyword>
<feature type="signal peptide" evidence="1">
    <location>
        <begin position="1"/>
        <end position="17"/>
    </location>
</feature>
<sequence length="181" mass="19073">MKLSIAIVASLVAVASAATIATNTASIMKVIMDDLTKIGHQGDKISETIDGFPANGVKGANEIHAHGLKKHDLYENLMTNVNALAKPVSAADAKKIIKKFQSFTPTDVHFINGIAAKHADFVALSVAPMIQSDLVGSDATCHQLKGVLQPITPPDMVDSFETTFDELDTARANAIAAFSSS</sequence>
<organism evidence="2 3">
    <name type="scientific">Galerina marginata (strain CBS 339.88)</name>
    <dbReference type="NCBI Taxonomy" id="685588"/>
    <lineage>
        <taxon>Eukaryota</taxon>
        <taxon>Fungi</taxon>
        <taxon>Dikarya</taxon>
        <taxon>Basidiomycota</taxon>
        <taxon>Agaricomycotina</taxon>
        <taxon>Agaricomycetes</taxon>
        <taxon>Agaricomycetidae</taxon>
        <taxon>Agaricales</taxon>
        <taxon>Agaricineae</taxon>
        <taxon>Strophariaceae</taxon>
        <taxon>Galerina</taxon>
    </lineage>
</organism>
<dbReference type="AlphaFoldDB" id="A0A067SS64"/>